<dbReference type="RefSeq" id="WP_184389925.1">
    <property type="nucleotide sequence ID" value="NZ_BAAAJD010000127.1"/>
</dbReference>
<evidence type="ECO:0000313" key="2">
    <source>
        <dbReference type="Proteomes" id="UP000572635"/>
    </source>
</evidence>
<name>A0A7W8QJS2_9ACTN</name>
<comment type="caution">
    <text evidence="1">The sequence shown here is derived from an EMBL/GenBank/DDBJ whole genome shotgun (WGS) entry which is preliminary data.</text>
</comment>
<sequence>MAVPGRFASDGRQVTEWSARTEFTGDRLTSLMAEIDEAGDPDTGVETWPAESEDAVASWTQEEAG</sequence>
<accession>A0A7W8QJS2</accession>
<dbReference type="AlphaFoldDB" id="A0A7W8QJS2"/>
<dbReference type="Proteomes" id="UP000572635">
    <property type="component" value="Unassembled WGS sequence"/>
</dbReference>
<keyword evidence="2" id="KW-1185">Reference proteome</keyword>
<proteinExistence type="predicted"/>
<organism evidence="1 2">
    <name type="scientific">Nocardiopsis composta</name>
    <dbReference type="NCBI Taxonomy" id="157465"/>
    <lineage>
        <taxon>Bacteria</taxon>
        <taxon>Bacillati</taxon>
        <taxon>Actinomycetota</taxon>
        <taxon>Actinomycetes</taxon>
        <taxon>Streptosporangiales</taxon>
        <taxon>Nocardiopsidaceae</taxon>
        <taxon>Nocardiopsis</taxon>
    </lineage>
</organism>
<gene>
    <name evidence="1" type="ORF">HDA36_001139</name>
</gene>
<protein>
    <submittedName>
        <fullName evidence="1">ABC-type proline/glycine betaine transport system substrate-binding protein</fullName>
    </submittedName>
</protein>
<reference evidence="1 2" key="1">
    <citation type="submission" date="2020-08" db="EMBL/GenBank/DDBJ databases">
        <title>Sequencing the genomes of 1000 actinobacteria strains.</title>
        <authorList>
            <person name="Klenk H.-P."/>
        </authorList>
    </citation>
    <scope>NUCLEOTIDE SEQUENCE [LARGE SCALE GENOMIC DNA]</scope>
    <source>
        <strain evidence="1 2">DSM 44551</strain>
    </source>
</reference>
<evidence type="ECO:0000313" key="1">
    <source>
        <dbReference type="EMBL" id="MBB5431055.1"/>
    </source>
</evidence>
<dbReference type="EMBL" id="JACHDB010000001">
    <property type="protein sequence ID" value="MBB5431055.1"/>
    <property type="molecule type" value="Genomic_DNA"/>
</dbReference>
<dbReference type="Gene3D" id="3.10.105.10">
    <property type="entry name" value="Dipeptide-binding Protein, Domain 3"/>
    <property type="match status" value="1"/>
</dbReference>